<dbReference type="InterPro" id="IPR016142">
    <property type="entry name" value="Citrate_synth-like_lrg_a-sub"/>
</dbReference>
<dbReference type="PROSITE" id="PS00480">
    <property type="entry name" value="CITRATE_SYNTHASE"/>
    <property type="match status" value="1"/>
</dbReference>
<evidence type="ECO:0000256" key="3">
    <source>
        <dbReference type="ARBA" id="ARBA00022679"/>
    </source>
</evidence>
<dbReference type="Gene3D" id="1.10.580.10">
    <property type="entry name" value="Citrate Synthase, domain 1"/>
    <property type="match status" value="1"/>
</dbReference>
<dbReference type="NCBIfam" id="NF004126">
    <property type="entry name" value="PRK05614.1"/>
    <property type="match status" value="1"/>
</dbReference>
<dbReference type="AlphaFoldDB" id="A0A6J4CXJ7"/>
<comment type="catalytic activity">
    <reaction evidence="4">
        <text>oxaloacetate + acetyl-CoA + H2O = citrate + CoA + H(+)</text>
        <dbReference type="Rhea" id="RHEA:16845"/>
        <dbReference type="ChEBI" id="CHEBI:15377"/>
        <dbReference type="ChEBI" id="CHEBI:15378"/>
        <dbReference type="ChEBI" id="CHEBI:16452"/>
        <dbReference type="ChEBI" id="CHEBI:16947"/>
        <dbReference type="ChEBI" id="CHEBI:57287"/>
        <dbReference type="ChEBI" id="CHEBI:57288"/>
        <dbReference type="EC" id="2.3.3.16"/>
    </reaction>
</comment>
<evidence type="ECO:0000313" key="9">
    <source>
        <dbReference type="EMBL" id="BCD70247.1"/>
    </source>
</evidence>
<dbReference type="PANTHER" id="PTHR42871:SF1">
    <property type="entry name" value="CITRATE SYNTHASE"/>
    <property type="match status" value="1"/>
</dbReference>
<evidence type="ECO:0000313" key="8">
    <source>
        <dbReference type="EMBL" id="BCD45536.1"/>
    </source>
</evidence>
<evidence type="ECO:0000256" key="6">
    <source>
        <dbReference type="PIRSR" id="PIRSR001369-1"/>
    </source>
</evidence>
<dbReference type="Gene3D" id="1.10.230.10">
    <property type="entry name" value="Cytochrome P450-Terp, domain 2"/>
    <property type="match status" value="1"/>
</dbReference>
<dbReference type="InterPro" id="IPR019810">
    <property type="entry name" value="Citrate_synthase_AS"/>
</dbReference>
<gene>
    <name evidence="9" type="primary">gltA</name>
    <name evidence="8" type="synonym">gltA_1</name>
    <name evidence="8" type="ORF">NHP190020_05750</name>
    <name evidence="9" type="ORF">SNTW_08920</name>
</gene>
<dbReference type="Proteomes" id="UP000317935">
    <property type="component" value="Chromosome"/>
</dbReference>
<feature type="active site" evidence="6">
    <location>
        <position position="314"/>
    </location>
</feature>
<dbReference type="SUPFAM" id="SSF48256">
    <property type="entry name" value="Citrate synthase"/>
    <property type="match status" value="1"/>
</dbReference>
<evidence type="ECO:0000256" key="5">
    <source>
        <dbReference type="PIRNR" id="PIRNR001369"/>
    </source>
</evidence>
<dbReference type="InterPro" id="IPR016143">
    <property type="entry name" value="Citrate_synth-like_sm_a-sub"/>
</dbReference>
<dbReference type="Pfam" id="PF00285">
    <property type="entry name" value="Citrate_synt"/>
    <property type="match status" value="1"/>
</dbReference>
<dbReference type="Gene3D" id="2.20.28.60">
    <property type="match status" value="1"/>
</dbReference>
<organism evidence="9 10">
    <name type="scientific">Helicobacter suis</name>
    <dbReference type="NCBI Taxonomy" id="104628"/>
    <lineage>
        <taxon>Bacteria</taxon>
        <taxon>Pseudomonadati</taxon>
        <taxon>Campylobacterota</taxon>
        <taxon>Epsilonproteobacteria</taxon>
        <taxon>Campylobacterales</taxon>
        <taxon>Helicobacteraceae</taxon>
        <taxon>Helicobacter</taxon>
    </lineage>
</organism>
<dbReference type="GeneID" id="56928247"/>
<dbReference type="InterPro" id="IPR002020">
    <property type="entry name" value="Citrate_synthase"/>
</dbReference>
<dbReference type="InterPro" id="IPR024176">
    <property type="entry name" value="Citrate_synthase_bac-typ"/>
</dbReference>
<evidence type="ECO:0000313" key="10">
    <source>
        <dbReference type="Proteomes" id="UP000317935"/>
    </source>
</evidence>
<evidence type="ECO:0000256" key="2">
    <source>
        <dbReference type="ARBA" id="ARBA00010566"/>
    </source>
</evidence>
<reference evidence="8 11" key="2">
    <citation type="submission" date="2020-04" db="EMBL/GenBank/DDBJ databases">
        <title>Genomic analysis of gastric non-Helicobacter pylori Helicobacters isolated in Japan.</title>
        <authorList>
            <person name="Suzuki M."/>
            <person name="Rimbara E."/>
        </authorList>
    </citation>
    <scope>NUCLEOTIDE SEQUENCE [LARGE SCALE GENOMIC DNA]</scope>
    <source>
        <strain evidence="8 11">NHP19-0020</strain>
    </source>
</reference>
<feature type="active site" evidence="6">
    <location>
        <position position="372"/>
    </location>
</feature>
<accession>A0A6J4CXJ7</accession>
<sequence>MSITLINNETNEKFEFETVPRTRGPLAVDFSKLYETAGIVSYDPGYSSTAGCQSTISYIDGKKGELYYKGYPIEELVAKYKYVDVCRLLLTDELPKNEEESLAFELELRHRSFIHSTLMNMFSAFPTNAHPMAKLSSGVSILATLYFEHDTMKNEEDYQTMARRIVAKMPTLAAICYRNEIGAPIIYPDVGRNYVENILFMLRAYPHERLHYTTKGETEITALEVEAFDKILTLHADHGQNASSTTVRNVASTGVHPYAAISAGISALWGHLHGGANEKTLIQLQEIGDVKNVDKYIARAKDRNDPFRLVGFGHRVYKSYDPRARILKQLKDDLQARGIKMNPRLDEIAAKIEEVALKDDYFIEHNLYPNVDFYSGTILTALKIPTRFFTPVFVIARTVGWCAQLLEHVKNPKARITRPRQVYMGR</sequence>
<evidence type="ECO:0000313" key="11">
    <source>
        <dbReference type="Proteomes" id="UP000509742"/>
    </source>
</evidence>
<dbReference type="EMBL" id="AP019774">
    <property type="protein sequence ID" value="BCD70247.1"/>
    <property type="molecule type" value="Genomic_DNA"/>
</dbReference>
<dbReference type="PANTHER" id="PTHR42871">
    <property type="entry name" value="CITRATE SYNTHASE"/>
    <property type="match status" value="1"/>
</dbReference>
<name>A0A6J4CXJ7_9HELI</name>
<proteinExistence type="inferred from homology"/>
<protein>
    <recommendedName>
        <fullName evidence="5">Citrate synthase</fullName>
    </recommendedName>
</protein>
<dbReference type="GO" id="GO:0036440">
    <property type="term" value="F:citrate synthase activity"/>
    <property type="evidence" value="ECO:0007669"/>
    <property type="project" value="UniProtKB-EC"/>
</dbReference>
<dbReference type="GO" id="GO:0006099">
    <property type="term" value="P:tricarboxylic acid cycle"/>
    <property type="evidence" value="ECO:0007669"/>
    <property type="project" value="UniProtKB-UniPathway"/>
</dbReference>
<dbReference type="PRINTS" id="PR00143">
    <property type="entry name" value="CITRTSNTHASE"/>
</dbReference>
<comment type="pathway">
    <text evidence="1">Carbohydrate metabolism; tricarboxylic acid cycle; isocitrate from oxaloacetate: step 1/2.</text>
</comment>
<evidence type="ECO:0000256" key="4">
    <source>
        <dbReference type="ARBA" id="ARBA00049288"/>
    </source>
</evidence>
<dbReference type="RefSeq" id="WP_006563885.1">
    <property type="nucleotide sequence ID" value="NZ_AP019774.1"/>
</dbReference>
<evidence type="ECO:0000256" key="1">
    <source>
        <dbReference type="ARBA" id="ARBA00004751"/>
    </source>
</evidence>
<evidence type="ECO:0000256" key="7">
    <source>
        <dbReference type="RuleBase" id="RU003406"/>
    </source>
</evidence>
<dbReference type="OrthoDB" id="9800864at2"/>
<keyword evidence="11" id="KW-1185">Reference proteome</keyword>
<keyword evidence="3 5" id="KW-0808">Transferase</keyword>
<comment type="similarity">
    <text evidence="2 5 7">Belongs to the citrate synthase family.</text>
</comment>
<reference evidence="9 10" key="1">
    <citation type="submission" date="2019-06" db="EMBL/GenBank/DDBJ databases">
        <title>Complete genome sequence of Helicobacter suis SNTW101c.</title>
        <authorList>
            <person name="Rimbara E."/>
            <person name="Suzuki M."/>
            <person name="Matsui H."/>
            <person name="Nakamura M."/>
            <person name="Mori S."/>
            <person name="Shibayama K."/>
        </authorList>
    </citation>
    <scope>NUCLEOTIDE SEQUENCE [LARGE SCALE GENOMIC DNA]</scope>
    <source>
        <strain evidence="9 10">SNTW101c</strain>
    </source>
</reference>
<dbReference type="EMBL" id="AP023036">
    <property type="protein sequence ID" value="BCD45536.1"/>
    <property type="molecule type" value="Genomic_DNA"/>
</dbReference>
<dbReference type="InterPro" id="IPR036969">
    <property type="entry name" value="Citrate_synthase_sf"/>
</dbReference>
<dbReference type="PIRSF" id="PIRSF001369">
    <property type="entry name" value="Citrate_synth"/>
    <property type="match status" value="1"/>
</dbReference>
<dbReference type="UniPathway" id="UPA00223">
    <property type="reaction ID" value="UER00717"/>
</dbReference>
<dbReference type="Proteomes" id="UP000509742">
    <property type="component" value="Chromosome"/>
</dbReference>